<dbReference type="RefSeq" id="WP_210056431.1">
    <property type="nucleotide sequence ID" value="NZ_JBEAAL010000007.1"/>
</dbReference>
<dbReference type="InterPro" id="IPR024572">
    <property type="entry name" value="RcnB"/>
</dbReference>
<keyword evidence="3" id="KW-1185">Reference proteome</keyword>
<comment type="caution">
    <text evidence="2">The sequence shown here is derived from an EMBL/GenBank/DDBJ whole genome shotgun (WGS) entry which is preliminary data.</text>
</comment>
<gene>
    <name evidence="2" type="ORF">ABK249_12465</name>
</gene>
<accession>A0ABV0M1K9</accession>
<feature type="chain" id="PRO_5046356614" evidence="1">
    <location>
        <begin position="23"/>
        <end position="112"/>
    </location>
</feature>
<dbReference type="Gene3D" id="3.10.450.160">
    <property type="entry name" value="inner membrane protein cigr"/>
    <property type="match status" value="1"/>
</dbReference>
<dbReference type="Proteomes" id="UP001496627">
    <property type="component" value="Unassembled WGS sequence"/>
</dbReference>
<reference evidence="2 3" key="1">
    <citation type="submission" date="2024-05" db="EMBL/GenBank/DDBJ databases">
        <title>Neorhizobium sp. Rsf11, a plant growth promoting and heavy metal resistant PAH-degrader.</title>
        <authorList>
            <person name="Golubev S.N."/>
            <person name="Muratova A.Y."/>
            <person name="Markelova M.I."/>
        </authorList>
    </citation>
    <scope>NUCLEOTIDE SEQUENCE [LARGE SCALE GENOMIC DNA]</scope>
    <source>
        <strain evidence="2 3">Rsf11</strain>
    </source>
</reference>
<proteinExistence type="predicted"/>
<organism evidence="2 3">
    <name type="scientific">Neorhizobium phenanthreniclasticum</name>
    <dbReference type="NCBI Taxonomy" id="3157917"/>
    <lineage>
        <taxon>Bacteria</taxon>
        <taxon>Pseudomonadati</taxon>
        <taxon>Pseudomonadota</taxon>
        <taxon>Alphaproteobacteria</taxon>
        <taxon>Hyphomicrobiales</taxon>
        <taxon>Rhizobiaceae</taxon>
        <taxon>Rhizobium/Agrobacterium group</taxon>
        <taxon>Neorhizobium</taxon>
    </lineage>
</organism>
<name>A0ABV0M1K9_9HYPH</name>
<evidence type="ECO:0000256" key="1">
    <source>
        <dbReference type="SAM" id="SignalP"/>
    </source>
</evidence>
<evidence type="ECO:0000313" key="2">
    <source>
        <dbReference type="EMBL" id="MEQ1405748.1"/>
    </source>
</evidence>
<dbReference type="Pfam" id="PF11776">
    <property type="entry name" value="RcnB"/>
    <property type="match status" value="1"/>
</dbReference>
<evidence type="ECO:0000313" key="3">
    <source>
        <dbReference type="Proteomes" id="UP001496627"/>
    </source>
</evidence>
<sequence length="112" mass="12826">MRKFFAILLSATVLAAPLAAQAQDWRHGPDRHRGPVVEKNVVVKKKVVVKKTRWVKGHRMTPAERRHMAEIRDYRRYRLSAPPRGYRWVKADNDFLLVGIATGVISSIIAAR</sequence>
<dbReference type="EMBL" id="JBEAAL010000007">
    <property type="protein sequence ID" value="MEQ1405748.1"/>
    <property type="molecule type" value="Genomic_DNA"/>
</dbReference>
<feature type="signal peptide" evidence="1">
    <location>
        <begin position="1"/>
        <end position="22"/>
    </location>
</feature>
<keyword evidence="1" id="KW-0732">Signal</keyword>
<protein>
    <submittedName>
        <fullName evidence="2">RcnB family protein</fullName>
    </submittedName>
</protein>